<sequence>MVAGARYLQMLLLLGGAPRAGKSIVSRECARQTGMPVLSLDTLMMALHHSVPSLEIDIRAEPPVIGETMWPIIRAFAECVLGSETDHLIDGDMLQTSQVASLHAAGGDQVRSCFMGYQHIDPQQKFADIRQHAGLPNDWLSDSSDEHVLEVAEFGIRYSQSQKVQCDQLGLKHIDCSTDFERSIEEAAAHLVGSIH</sequence>
<dbReference type="KEGG" id="amob:HG15A2_00480"/>
<dbReference type="Proteomes" id="UP000319852">
    <property type="component" value="Chromosome"/>
</dbReference>
<protein>
    <recommendedName>
        <fullName evidence="3">Adenylate kinase</fullName>
    </recommendedName>
</protein>
<dbReference type="EMBL" id="CP036263">
    <property type="protein sequence ID" value="QDS96790.1"/>
    <property type="molecule type" value="Genomic_DNA"/>
</dbReference>
<reference evidence="1 2" key="1">
    <citation type="submission" date="2019-02" db="EMBL/GenBank/DDBJ databases">
        <title>Deep-cultivation of Planctomycetes and their phenomic and genomic characterization uncovers novel biology.</title>
        <authorList>
            <person name="Wiegand S."/>
            <person name="Jogler M."/>
            <person name="Boedeker C."/>
            <person name="Pinto D."/>
            <person name="Vollmers J."/>
            <person name="Rivas-Marin E."/>
            <person name="Kohn T."/>
            <person name="Peeters S.H."/>
            <person name="Heuer A."/>
            <person name="Rast P."/>
            <person name="Oberbeckmann S."/>
            <person name="Bunk B."/>
            <person name="Jeske O."/>
            <person name="Meyerdierks A."/>
            <person name="Storesund J.E."/>
            <person name="Kallscheuer N."/>
            <person name="Luecker S."/>
            <person name="Lage O.M."/>
            <person name="Pohl T."/>
            <person name="Merkel B.J."/>
            <person name="Hornburger P."/>
            <person name="Mueller R.-W."/>
            <person name="Bruemmer F."/>
            <person name="Labrenz M."/>
            <person name="Spormann A.M."/>
            <person name="Op den Camp H."/>
            <person name="Overmann J."/>
            <person name="Amann R."/>
            <person name="Jetten M.S.M."/>
            <person name="Mascher T."/>
            <person name="Medema M.H."/>
            <person name="Devos D.P."/>
            <person name="Kaster A.-K."/>
            <person name="Ovreas L."/>
            <person name="Rohde M."/>
            <person name="Galperin M.Y."/>
            <person name="Jogler C."/>
        </authorList>
    </citation>
    <scope>NUCLEOTIDE SEQUENCE [LARGE SCALE GENOMIC DNA]</scope>
    <source>
        <strain evidence="1 2">HG15A2</strain>
    </source>
</reference>
<name>A0A517MPI3_9BACT</name>
<evidence type="ECO:0000313" key="1">
    <source>
        <dbReference type="EMBL" id="QDS96790.1"/>
    </source>
</evidence>
<keyword evidence="2" id="KW-1185">Reference proteome</keyword>
<dbReference type="SUPFAM" id="SSF52540">
    <property type="entry name" value="P-loop containing nucleoside triphosphate hydrolases"/>
    <property type="match status" value="1"/>
</dbReference>
<accession>A0A517MPI3</accession>
<evidence type="ECO:0008006" key="3">
    <source>
        <dbReference type="Google" id="ProtNLM"/>
    </source>
</evidence>
<gene>
    <name evidence="1" type="ORF">HG15A2_00480</name>
</gene>
<evidence type="ECO:0000313" key="2">
    <source>
        <dbReference type="Proteomes" id="UP000319852"/>
    </source>
</evidence>
<dbReference type="AlphaFoldDB" id="A0A517MPI3"/>
<proteinExistence type="predicted"/>
<organism evidence="1 2">
    <name type="scientific">Adhaeretor mobilis</name>
    <dbReference type="NCBI Taxonomy" id="1930276"/>
    <lineage>
        <taxon>Bacteria</taxon>
        <taxon>Pseudomonadati</taxon>
        <taxon>Planctomycetota</taxon>
        <taxon>Planctomycetia</taxon>
        <taxon>Pirellulales</taxon>
        <taxon>Lacipirellulaceae</taxon>
        <taxon>Adhaeretor</taxon>
    </lineage>
</organism>
<dbReference type="Gene3D" id="3.40.50.300">
    <property type="entry name" value="P-loop containing nucleotide triphosphate hydrolases"/>
    <property type="match status" value="1"/>
</dbReference>
<dbReference type="InterPro" id="IPR027417">
    <property type="entry name" value="P-loop_NTPase"/>
</dbReference>